<evidence type="ECO:0000256" key="7">
    <source>
        <dbReference type="ARBA" id="ARBA00022692"/>
    </source>
</evidence>
<evidence type="ECO:0000256" key="8">
    <source>
        <dbReference type="ARBA" id="ARBA00022787"/>
    </source>
</evidence>
<organism evidence="18">
    <name type="scientific">Leptinotarsa decemlineata</name>
    <name type="common">Colorado potato beetle</name>
    <name type="synonym">Doryphora decemlineata</name>
    <dbReference type="NCBI Taxonomy" id="7539"/>
    <lineage>
        <taxon>Eukaryota</taxon>
        <taxon>Metazoa</taxon>
        <taxon>Ecdysozoa</taxon>
        <taxon>Arthropoda</taxon>
        <taxon>Hexapoda</taxon>
        <taxon>Insecta</taxon>
        <taxon>Pterygota</taxon>
        <taxon>Neoptera</taxon>
        <taxon>Endopterygota</taxon>
        <taxon>Coleoptera</taxon>
        <taxon>Polyphaga</taxon>
        <taxon>Cucujiformia</taxon>
        <taxon>Chrysomeloidea</taxon>
        <taxon>Chrysomelidae</taxon>
        <taxon>Chrysomelinae</taxon>
        <taxon>Doryphorini</taxon>
        <taxon>Leptinotarsa</taxon>
    </lineage>
</organism>
<name>A0A1P8PEX3_LEPDE</name>
<comment type="catalytic activity">
    <reaction evidence="16">
        <text>RX + glutathione = an S-substituted glutathione + a halide anion + H(+)</text>
        <dbReference type="Rhea" id="RHEA:16437"/>
        <dbReference type="ChEBI" id="CHEBI:15378"/>
        <dbReference type="ChEBI" id="CHEBI:16042"/>
        <dbReference type="ChEBI" id="CHEBI:17792"/>
        <dbReference type="ChEBI" id="CHEBI:57925"/>
        <dbReference type="ChEBI" id="CHEBI:90779"/>
        <dbReference type="EC" id="2.5.1.18"/>
    </reaction>
    <physiologicalReaction direction="left-to-right" evidence="16">
        <dbReference type="Rhea" id="RHEA:16438"/>
    </physiologicalReaction>
</comment>
<evidence type="ECO:0000256" key="12">
    <source>
        <dbReference type="ARBA" id="ARBA00023128"/>
    </source>
</evidence>
<evidence type="ECO:0000256" key="5">
    <source>
        <dbReference type="ARBA" id="ARBA00012452"/>
    </source>
</evidence>
<reference evidence="18" key="2">
    <citation type="submission" date="2016-01" db="EMBL/GenBank/DDBJ databases">
        <authorList>
            <person name="Oliw E.H."/>
        </authorList>
    </citation>
    <scope>NUCLEOTIDE SEQUENCE</scope>
</reference>
<evidence type="ECO:0000313" key="18">
    <source>
        <dbReference type="EMBL" id="APX61058.1"/>
    </source>
</evidence>
<evidence type="ECO:0000256" key="10">
    <source>
        <dbReference type="ARBA" id="ARBA00022989"/>
    </source>
</evidence>
<proteinExistence type="evidence at transcript level"/>
<feature type="transmembrane region" description="Helical" evidence="17">
    <location>
        <begin position="129"/>
        <end position="148"/>
    </location>
</feature>
<evidence type="ECO:0000256" key="14">
    <source>
        <dbReference type="ARBA" id="ARBA00038540"/>
    </source>
</evidence>
<dbReference type="PANTHER" id="PTHR10689:SF6">
    <property type="entry name" value="MICROSOMAL GLUTATHIONE S-TRANSFERASE 1"/>
    <property type="match status" value="1"/>
</dbReference>
<keyword evidence="11" id="KW-0007">Acetylation</keyword>
<keyword evidence="8" id="KW-1000">Mitochondrion outer membrane</keyword>
<reference evidence="18" key="1">
    <citation type="journal article" date="2016" name="Pestic. Biochem. Physiol.">
        <title>Identification of glutathione S-transferase genes in Leptinotarsa decemlineata and their expression patterns under stress of three insecticides.</title>
        <authorList>
            <person name="Han J.B."/>
            <person name="Li G.Q."/>
            <person name="Wan P.J."/>
            <person name="Zhu T.T."/>
            <person name="Meng Q.W."/>
        </authorList>
    </citation>
    <scope>NUCLEOTIDE SEQUENCE</scope>
</reference>
<feature type="transmembrane region" description="Helical" evidence="17">
    <location>
        <begin position="19"/>
        <end position="38"/>
    </location>
</feature>
<protein>
    <recommendedName>
        <fullName evidence="15">Microsomal glutathione S-transferase 1</fullName>
        <ecNumber evidence="5">2.5.1.18</ecNumber>
    </recommendedName>
</protein>
<comment type="subcellular location">
    <subcellularLocation>
        <location evidence="3">Endoplasmic reticulum membrane</location>
        <topology evidence="3">Multi-pass membrane protein</topology>
    </subcellularLocation>
    <subcellularLocation>
        <location evidence="2">Mitochondrion outer membrane</location>
    </subcellularLocation>
</comment>
<dbReference type="GO" id="GO:0005741">
    <property type="term" value="C:mitochondrial outer membrane"/>
    <property type="evidence" value="ECO:0007669"/>
    <property type="project" value="UniProtKB-SubCell"/>
</dbReference>
<keyword evidence="13 17" id="KW-0472">Membrane</keyword>
<keyword evidence="7 17" id="KW-0812">Transmembrane</keyword>
<feature type="transmembrane region" description="Helical" evidence="17">
    <location>
        <begin position="104"/>
        <end position="123"/>
    </location>
</feature>
<dbReference type="InterPro" id="IPR023352">
    <property type="entry name" value="MAPEG-like_dom_sf"/>
</dbReference>
<evidence type="ECO:0000256" key="16">
    <source>
        <dbReference type="ARBA" id="ARBA00049385"/>
    </source>
</evidence>
<dbReference type="InterPro" id="IPR040162">
    <property type="entry name" value="MGST1-like"/>
</dbReference>
<keyword evidence="9" id="KW-0256">Endoplasmic reticulum</keyword>
<dbReference type="Gene3D" id="1.20.120.550">
    <property type="entry name" value="Membrane associated eicosanoid/glutathione metabolism-like domain"/>
    <property type="match status" value="1"/>
</dbReference>
<evidence type="ECO:0000256" key="11">
    <source>
        <dbReference type="ARBA" id="ARBA00022990"/>
    </source>
</evidence>
<keyword evidence="6 18" id="KW-0808">Transferase</keyword>
<evidence type="ECO:0000256" key="9">
    <source>
        <dbReference type="ARBA" id="ARBA00022824"/>
    </source>
</evidence>
<keyword evidence="12" id="KW-0496">Mitochondrion</keyword>
<accession>A0A1P8PEX3</accession>
<dbReference type="GO" id="GO:0005789">
    <property type="term" value="C:endoplasmic reticulum membrane"/>
    <property type="evidence" value="ECO:0007669"/>
    <property type="project" value="UniProtKB-SubCell"/>
</dbReference>
<evidence type="ECO:0000256" key="6">
    <source>
        <dbReference type="ARBA" id="ARBA00022679"/>
    </source>
</evidence>
<dbReference type="GO" id="GO:0004364">
    <property type="term" value="F:glutathione transferase activity"/>
    <property type="evidence" value="ECO:0007669"/>
    <property type="project" value="UniProtKB-EC"/>
</dbReference>
<dbReference type="EC" id="2.5.1.18" evidence="5"/>
<dbReference type="FunFam" id="1.20.120.550:FF:000002">
    <property type="entry name" value="Microsomal glutathione S-transferase 1"/>
    <property type="match status" value="1"/>
</dbReference>
<sequence>MAQGLPDAVSTDNPVFRAYLFYCGILILKMMLMTILTARQRIKHKAFANEEDAKNLKVKVRVDENVERVRRAHLNDVENIPLFFVGAFIYTLTNPSEYVAKSLFLAYTVARIVHTFVYAVYVVPQPARMLSFAAGNFIMSYMVIKGLINFA</sequence>
<comment type="similarity">
    <text evidence="4">Belongs to the MAPEG family.</text>
</comment>
<evidence type="ECO:0000256" key="4">
    <source>
        <dbReference type="ARBA" id="ARBA00010459"/>
    </source>
</evidence>
<dbReference type="AlphaFoldDB" id="A0A1P8PEX3"/>
<dbReference type="OrthoDB" id="193139at2759"/>
<comment type="subunit">
    <text evidence="14">Homotrimer; The trimer binds only one molecule of glutathione.</text>
</comment>
<evidence type="ECO:0000256" key="17">
    <source>
        <dbReference type="SAM" id="Phobius"/>
    </source>
</evidence>
<evidence type="ECO:0000256" key="15">
    <source>
        <dbReference type="ARBA" id="ARBA00039397"/>
    </source>
</evidence>
<evidence type="ECO:0000256" key="2">
    <source>
        <dbReference type="ARBA" id="ARBA00004294"/>
    </source>
</evidence>
<evidence type="ECO:0000256" key="1">
    <source>
        <dbReference type="ARBA" id="ARBA00003701"/>
    </source>
</evidence>
<evidence type="ECO:0000256" key="3">
    <source>
        <dbReference type="ARBA" id="ARBA00004477"/>
    </source>
</evidence>
<dbReference type="EMBL" id="KU522339">
    <property type="protein sequence ID" value="APX61058.1"/>
    <property type="molecule type" value="mRNA"/>
</dbReference>
<dbReference type="SUPFAM" id="SSF161084">
    <property type="entry name" value="MAPEG domain-like"/>
    <property type="match status" value="1"/>
</dbReference>
<keyword evidence="10 17" id="KW-1133">Transmembrane helix</keyword>
<dbReference type="PANTHER" id="PTHR10689">
    <property type="entry name" value="MICROSOMAL GLUTATHIONE S-TRANSFERASE 1"/>
    <property type="match status" value="1"/>
</dbReference>
<dbReference type="Pfam" id="PF01124">
    <property type="entry name" value="MAPEG"/>
    <property type="match status" value="1"/>
</dbReference>
<evidence type="ECO:0000256" key="13">
    <source>
        <dbReference type="ARBA" id="ARBA00023136"/>
    </source>
</evidence>
<comment type="function">
    <text evidence="1">Conjugation of reduced glutathione to a wide number of exogenous and endogenous hydrophobic electrophiles.</text>
</comment>
<dbReference type="InterPro" id="IPR001129">
    <property type="entry name" value="Membr-assoc_MAPEG"/>
</dbReference>